<accession>A0ABZ2XPR2</accession>
<geneLocation type="plasmid" evidence="1 2">
    <name>unnamed1</name>
</geneLocation>
<dbReference type="Proteomes" id="UP001479520">
    <property type="component" value="Plasmid unnamed1"/>
</dbReference>
<gene>
    <name evidence="1" type="ORF">AADV58_17685</name>
</gene>
<evidence type="ECO:0000313" key="1">
    <source>
        <dbReference type="EMBL" id="WZJ23241.1"/>
    </source>
</evidence>
<keyword evidence="1" id="KW-0614">Plasmid</keyword>
<name>A0ABZ2XPR2_9RHOO</name>
<dbReference type="RefSeq" id="WP_341744580.1">
    <property type="nucleotide sequence ID" value="NZ_CP151407.1"/>
</dbReference>
<keyword evidence="2" id="KW-1185">Reference proteome</keyword>
<organism evidence="1 2">
    <name type="scientific">Azonexus hydrophilus</name>
    <dbReference type="NCBI Taxonomy" id="418702"/>
    <lineage>
        <taxon>Bacteria</taxon>
        <taxon>Pseudomonadati</taxon>
        <taxon>Pseudomonadota</taxon>
        <taxon>Betaproteobacteria</taxon>
        <taxon>Rhodocyclales</taxon>
        <taxon>Azonexaceae</taxon>
        <taxon>Azonexus</taxon>
    </lineage>
</organism>
<protein>
    <submittedName>
        <fullName evidence="1">Uncharacterized protein</fullName>
    </submittedName>
</protein>
<evidence type="ECO:0000313" key="2">
    <source>
        <dbReference type="Proteomes" id="UP001479520"/>
    </source>
</evidence>
<dbReference type="EMBL" id="CP151407">
    <property type="protein sequence ID" value="WZJ23241.1"/>
    <property type="molecule type" value="Genomic_DNA"/>
</dbReference>
<reference evidence="1 2" key="1">
    <citation type="submission" date="2024-04" db="EMBL/GenBank/DDBJ databases">
        <title>Dissimilatory iodate-reducing microorganisms contribute to the enrichment of iodine in groundwater.</title>
        <authorList>
            <person name="Jiang Z."/>
        </authorList>
    </citation>
    <scope>NUCLEOTIDE SEQUENCE [LARGE SCALE GENOMIC DNA]</scope>
    <source>
        <strain evidence="1 2">NCP973</strain>
        <plasmid evidence="1 2">unnamed1</plasmid>
    </source>
</reference>
<proteinExistence type="predicted"/>
<sequence>MSFVTITTAQNSESADMRFVFSPTNSWQAFAVLGLPERLGHLEGKGLSLAKAVETWNLAVRSRKAALQVASVSAKIRAIINAERDAKKAASKTQIIPASMLS</sequence>